<dbReference type="FunFam" id="2.30.38.10:FF:000001">
    <property type="entry name" value="Non-ribosomal peptide synthetase PvdI"/>
    <property type="match status" value="1"/>
</dbReference>
<evidence type="ECO:0000313" key="7">
    <source>
        <dbReference type="Proteomes" id="UP000076925"/>
    </source>
</evidence>
<dbReference type="Gene3D" id="1.10.1200.10">
    <property type="entry name" value="ACP-like"/>
    <property type="match status" value="1"/>
</dbReference>
<dbReference type="SUPFAM" id="SSF52777">
    <property type="entry name" value="CoA-dependent acyltransferases"/>
    <property type="match status" value="2"/>
</dbReference>
<dbReference type="GO" id="GO:0043041">
    <property type="term" value="P:amino acid activation for nonribosomal peptide biosynthetic process"/>
    <property type="evidence" value="ECO:0007669"/>
    <property type="project" value="TreeGrafter"/>
</dbReference>
<dbReference type="Pfam" id="PF08242">
    <property type="entry name" value="Methyltransf_12"/>
    <property type="match status" value="1"/>
</dbReference>
<dbReference type="STRING" id="128403.WA1_00900"/>
<dbReference type="PROSITE" id="PS00012">
    <property type="entry name" value="PHOSPHOPANTETHEINE"/>
    <property type="match status" value="1"/>
</dbReference>
<dbReference type="InterPro" id="IPR010071">
    <property type="entry name" value="AA_adenyl_dom"/>
</dbReference>
<dbReference type="InterPro" id="IPR009081">
    <property type="entry name" value="PP-bd_ACP"/>
</dbReference>
<dbReference type="InterPro" id="IPR001242">
    <property type="entry name" value="Condensation_dom"/>
</dbReference>
<dbReference type="Gene3D" id="3.30.559.30">
    <property type="entry name" value="Nonribosomal peptide synthetase, condensation domain"/>
    <property type="match status" value="1"/>
</dbReference>
<dbReference type="GO" id="GO:0072330">
    <property type="term" value="P:monocarboxylic acid biosynthetic process"/>
    <property type="evidence" value="ECO:0007669"/>
    <property type="project" value="UniProtKB-ARBA"/>
</dbReference>
<dbReference type="SUPFAM" id="SSF47336">
    <property type="entry name" value="ACP-like"/>
    <property type="match status" value="1"/>
</dbReference>
<dbReference type="InterPro" id="IPR000873">
    <property type="entry name" value="AMP-dep_synth/lig_dom"/>
</dbReference>
<comment type="cofactor">
    <cofactor evidence="1">
        <name>pantetheine 4'-phosphate</name>
        <dbReference type="ChEBI" id="CHEBI:47942"/>
    </cofactor>
</comment>
<evidence type="ECO:0000256" key="2">
    <source>
        <dbReference type="ARBA" id="ARBA00022450"/>
    </source>
</evidence>
<keyword evidence="4" id="KW-0677">Repeat</keyword>
<dbReference type="PROSITE" id="PS00455">
    <property type="entry name" value="AMP_BINDING"/>
    <property type="match status" value="1"/>
</dbReference>
<dbReference type="Gene3D" id="3.40.50.980">
    <property type="match status" value="2"/>
</dbReference>
<reference evidence="6 7" key="1">
    <citation type="journal article" date="2013" name="Genome Biol. Evol.">
        <title>Genomes of Stigonematalean cyanobacteria (subsection V) and the evolution of oxygenic photosynthesis from prokaryotes to plastids.</title>
        <authorList>
            <person name="Dagan T."/>
            <person name="Roettger M."/>
            <person name="Stucken K."/>
            <person name="Landan G."/>
            <person name="Koch R."/>
            <person name="Major P."/>
            <person name="Gould S.B."/>
            <person name="Goremykin V.V."/>
            <person name="Rippka R."/>
            <person name="Tandeau de Marsac N."/>
            <person name="Gugger M."/>
            <person name="Lockhart P.J."/>
            <person name="Allen J.F."/>
            <person name="Brune I."/>
            <person name="Maus I."/>
            <person name="Puhler A."/>
            <person name="Martin W.F."/>
        </authorList>
    </citation>
    <scope>NUCLEOTIDE SEQUENCE [LARGE SCALE GENOMIC DNA]</scope>
    <source>
        <strain evidence="6 7">PCC 7110</strain>
    </source>
</reference>
<feature type="domain" description="Carrier" evidence="5">
    <location>
        <begin position="985"/>
        <end position="1060"/>
    </location>
</feature>
<dbReference type="SUPFAM" id="SSF56801">
    <property type="entry name" value="Acetyl-CoA synthetase-like"/>
    <property type="match status" value="1"/>
</dbReference>
<dbReference type="Gene3D" id="2.30.38.10">
    <property type="entry name" value="Luciferase, Domain 3"/>
    <property type="match status" value="1"/>
</dbReference>
<dbReference type="InterPro" id="IPR020845">
    <property type="entry name" value="AMP-binding_CS"/>
</dbReference>
<dbReference type="EMBL" id="ANNX02000012">
    <property type="protein sequence ID" value="KYC43755.1"/>
    <property type="molecule type" value="Genomic_DNA"/>
</dbReference>
<comment type="caution">
    <text evidence="6">The sequence shown here is derived from an EMBL/GenBank/DDBJ whole genome shotgun (WGS) entry which is preliminary data.</text>
</comment>
<dbReference type="Pfam" id="PF00668">
    <property type="entry name" value="Condensation"/>
    <property type="match status" value="1"/>
</dbReference>
<accession>A0A139XGC9</accession>
<dbReference type="PROSITE" id="PS50075">
    <property type="entry name" value="CARRIER"/>
    <property type="match status" value="1"/>
</dbReference>
<evidence type="ECO:0000256" key="1">
    <source>
        <dbReference type="ARBA" id="ARBA00001957"/>
    </source>
</evidence>
<dbReference type="Proteomes" id="UP000076925">
    <property type="component" value="Unassembled WGS sequence"/>
</dbReference>
<dbReference type="FunFam" id="3.40.50.980:FF:000001">
    <property type="entry name" value="Non-ribosomal peptide synthetase"/>
    <property type="match status" value="1"/>
</dbReference>
<sequence>MNKGLKTSQLPVIADREQHFSDVQLTDTELHQLLVDWNNTQVKYPLDRCIHQLFVEQVAKSPNAVAAICKDKQLTYWELNCRANQLAHYLKRFNVRSEVLVGICLERSLLTLVSLLGILKAGGAYVPLDPAYPTERLAFIVQDSKVPVLLTKQYLVNRFSNIETHIVCLDSDWKEITQESKENPTIETTADCLAYVIYTSGTTGTPKGVLGLHQGAVNRFHWMWEVYPFEVGERCCQKTSLSFVDSVWEIFGPLLQGIPIAIVPDEVVKDTKQLVQTLATNQITRIVLVPSLLRAILDCATDLPDQLYHLKYCFTSGEAISLALSQRFQTIMPQSILINLYGSSEVSADVTSYDTRANSSVTSVPIGRPIANTQIYILDSHLQPVPVGVTGELCVSSVGLARGYLNRPDLTAEKFITNPFSQNQDVRMYKTGDLARYLTNGDIEFLGRLDHQVKIRGFRVELGEIEAILNQHPAVEESVVITHEDKPDNKYLTAYIVANPQYQKVEQQVTGTQWDDIHTSQWQKVWDEIYSQSQAHQDPTFNTIGWNSSYTRLPIAAEEMHEWVDDAVEQILSLQPSFVLEIGCGTGLLLFQIAPHCTSYWGTDFSPVALNYVRQQLNQLDRPLSNITLLQKTAEDFEAIEPGSFDAVILNSIVQHFPSIDYFLQVLEGAVNVVAPGGFIFVGDVRSLPLLEAFHTSVLLDESPATLPTAQLRQRVQKRMMQEEELIIDPALFTALKEHFPQISHVEIRPKRGRYHNELTRFRYQAVIHIGVKQSLSVNPTWLDWHHQSLNLSTVRQMLLKTQPEVLGITRVPNARLLQEIKTVELLASSNAPATVRDLRQALQKISPESGIDPEDLWPFSQDLPYIVNIDWSSSSTDGCYNVILRRYKLTRTEQLKEEISTPQQPTSSCKPWKTYVNNPLQGKFTRELVPQLRSFLHQKLPEYMVPVTFVLLDSLPLTPNGKVDRSLLPVPSKTRPELEAVFVAPSNSTEEVLANIWAEVLGLEQVGIHDNFFDLGGHSLLAAQIISRISEAFKVEISLRQLFAAPTIASLAKSLKSAHREQVNLPPIVPISRNSDLPLSFGQQQLWFFNQFAPNNPSFNVPIAVRFTGWLNLEVLEQCLKEIIRRHEILRTTLTEVNGQPIQVILPDVDFSLTRIELQQLPAAEREAEAQRLNAEELQQPFNIIQSLLFRGTLLCLSEQEHILLWTMHTLICDGWSIRVFIQELTTLYAAFCKGQPSPLPELAIQYADFAAWQRQWLQGEILDRHLAYWQQQLGGSLTVLQLPTDSSRQPMQRYRSAMQTLDLSPNLSVALQLLNRREGVTMFMFLLAVFQTLLYRYTGQEDILVGAPSANRNRLELEAPIGFLGNGIVLRTNLSGNPTFRELLDRVRETVLDAHAHQNLPFGKLMEIQHQQQIPPMPPFQVMFNLLNLGDRQIQLPGVRAEVASPPAGLMCEVDLILWVVEHNDSIQPALIYNAELFETATVKRMLTHLHTLLKNVVLNPQQHISDLPLD</sequence>
<dbReference type="FunFam" id="3.40.50.12780:FF:000012">
    <property type="entry name" value="Non-ribosomal peptide synthetase"/>
    <property type="match status" value="1"/>
</dbReference>
<dbReference type="InterPro" id="IPR029063">
    <property type="entry name" value="SAM-dependent_MTases_sf"/>
</dbReference>
<dbReference type="InterPro" id="IPR045851">
    <property type="entry name" value="AMP-bd_C_sf"/>
</dbReference>
<gene>
    <name evidence="6" type="ORF">WA1_00900</name>
</gene>
<evidence type="ECO:0000313" key="6">
    <source>
        <dbReference type="EMBL" id="KYC43755.1"/>
    </source>
</evidence>
<dbReference type="GO" id="GO:0009403">
    <property type="term" value="P:toxin biosynthetic process"/>
    <property type="evidence" value="ECO:0007669"/>
    <property type="project" value="UniProtKB-ARBA"/>
</dbReference>
<evidence type="ECO:0000259" key="5">
    <source>
        <dbReference type="PROSITE" id="PS50075"/>
    </source>
</evidence>
<dbReference type="Pfam" id="PF00550">
    <property type="entry name" value="PP-binding"/>
    <property type="match status" value="1"/>
</dbReference>
<dbReference type="InterPro" id="IPR013217">
    <property type="entry name" value="Methyltransf_12"/>
</dbReference>
<organism evidence="6 7">
    <name type="scientific">Scytonema hofmannii PCC 7110</name>
    <dbReference type="NCBI Taxonomy" id="128403"/>
    <lineage>
        <taxon>Bacteria</taxon>
        <taxon>Bacillati</taxon>
        <taxon>Cyanobacteriota</taxon>
        <taxon>Cyanophyceae</taxon>
        <taxon>Nostocales</taxon>
        <taxon>Scytonemataceae</taxon>
        <taxon>Scytonema</taxon>
    </lineage>
</organism>
<dbReference type="InterPro" id="IPR020806">
    <property type="entry name" value="PKS_PP-bd"/>
</dbReference>
<dbReference type="GO" id="GO:0005829">
    <property type="term" value="C:cytosol"/>
    <property type="evidence" value="ECO:0007669"/>
    <property type="project" value="TreeGrafter"/>
</dbReference>
<dbReference type="SMART" id="SM00823">
    <property type="entry name" value="PKS_PP"/>
    <property type="match status" value="1"/>
</dbReference>
<dbReference type="CDD" id="cd05930">
    <property type="entry name" value="A_NRPS"/>
    <property type="match status" value="1"/>
</dbReference>
<dbReference type="CDD" id="cd02440">
    <property type="entry name" value="AdoMet_MTases"/>
    <property type="match status" value="1"/>
</dbReference>
<name>A0A139XGC9_9CYAN</name>
<protein>
    <recommendedName>
        <fullName evidence="5">Carrier domain-containing protein</fullName>
    </recommendedName>
</protein>
<dbReference type="Pfam" id="PF00501">
    <property type="entry name" value="AMP-binding"/>
    <property type="match status" value="1"/>
</dbReference>
<dbReference type="NCBIfam" id="TIGR01733">
    <property type="entry name" value="AA-adenyl-dom"/>
    <property type="match status" value="1"/>
</dbReference>
<keyword evidence="2" id="KW-0596">Phosphopantetheine</keyword>
<dbReference type="SUPFAM" id="SSF53335">
    <property type="entry name" value="S-adenosyl-L-methionine-dependent methyltransferases"/>
    <property type="match status" value="1"/>
</dbReference>
<dbReference type="FunFam" id="1.10.1200.10:FF:000016">
    <property type="entry name" value="Non-ribosomal peptide synthase"/>
    <property type="match status" value="1"/>
</dbReference>
<dbReference type="InterPro" id="IPR006162">
    <property type="entry name" value="Ppantetheine_attach_site"/>
</dbReference>
<dbReference type="PANTHER" id="PTHR45527">
    <property type="entry name" value="NONRIBOSOMAL PEPTIDE SYNTHETASE"/>
    <property type="match status" value="1"/>
</dbReference>
<dbReference type="Gene3D" id="3.40.50.150">
    <property type="entry name" value="Vaccinia Virus protein VP39"/>
    <property type="match status" value="1"/>
</dbReference>
<dbReference type="GO" id="GO:0003824">
    <property type="term" value="F:catalytic activity"/>
    <property type="evidence" value="ECO:0007669"/>
    <property type="project" value="InterPro"/>
</dbReference>
<dbReference type="OrthoDB" id="9778383at2"/>
<dbReference type="PANTHER" id="PTHR45527:SF1">
    <property type="entry name" value="FATTY ACID SYNTHASE"/>
    <property type="match status" value="1"/>
</dbReference>
<dbReference type="GO" id="GO:0008610">
    <property type="term" value="P:lipid biosynthetic process"/>
    <property type="evidence" value="ECO:0007669"/>
    <property type="project" value="UniProtKB-ARBA"/>
</dbReference>
<dbReference type="InterPro" id="IPR036736">
    <property type="entry name" value="ACP-like_sf"/>
</dbReference>
<dbReference type="RefSeq" id="WP_017742110.1">
    <property type="nucleotide sequence ID" value="NZ_KQ976354.1"/>
</dbReference>
<keyword evidence="3" id="KW-0597">Phosphoprotein</keyword>
<dbReference type="Gene3D" id="3.30.559.10">
    <property type="entry name" value="Chloramphenicol acetyltransferase-like domain"/>
    <property type="match status" value="1"/>
</dbReference>
<dbReference type="CDD" id="cd19531">
    <property type="entry name" value="LCL_NRPS-like"/>
    <property type="match status" value="1"/>
</dbReference>
<dbReference type="InterPro" id="IPR023213">
    <property type="entry name" value="CAT-like_dom_sf"/>
</dbReference>
<dbReference type="Gene3D" id="3.30.300.30">
    <property type="match status" value="2"/>
</dbReference>
<proteinExistence type="predicted"/>
<dbReference type="GO" id="GO:0031177">
    <property type="term" value="F:phosphopantetheine binding"/>
    <property type="evidence" value="ECO:0007669"/>
    <property type="project" value="InterPro"/>
</dbReference>
<keyword evidence="7" id="KW-1185">Reference proteome</keyword>
<evidence type="ECO:0000256" key="3">
    <source>
        <dbReference type="ARBA" id="ARBA00022553"/>
    </source>
</evidence>
<evidence type="ECO:0000256" key="4">
    <source>
        <dbReference type="ARBA" id="ARBA00022737"/>
    </source>
</evidence>